<evidence type="ECO:0000313" key="2">
    <source>
        <dbReference type="Proteomes" id="UP001054252"/>
    </source>
</evidence>
<dbReference type="EMBL" id="BPVZ01000018">
    <property type="protein sequence ID" value="GKV02263.1"/>
    <property type="molecule type" value="Genomic_DNA"/>
</dbReference>
<comment type="caution">
    <text evidence="1">The sequence shown here is derived from an EMBL/GenBank/DDBJ whole genome shotgun (WGS) entry which is preliminary data.</text>
</comment>
<evidence type="ECO:0000313" key="1">
    <source>
        <dbReference type="EMBL" id="GKV02263.1"/>
    </source>
</evidence>
<gene>
    <name evidence="1" type="ORF">SLEP1_g14720</name>
</gene>
<reference evidence="1 2" key="1">
    <citation type="journal article" date="2021" name="Commun. Biol.">
        <title>The genome of Shorea leprosula (Dipterocarpaceae) highlights the ecological relevance of drought in aseasonal tropical rainforests.</title>
        <authorList>
            <person name="Ng K.K.S."/>
            <person name="Kobayashi M.J."/>
            <person name="Fawcett J.A."/>
            <person name="Hatakeyama M."/>
            <person name="Paape T."/>
            <person name="Ng C.H."/>
            <person name="Ang C.C."/>
            <person name="Tnah L.H."/>
            <person name="Lee C.T."/>
            <person name="Nishiyama T."/>
            <person name="Sese J."/>
            <person name="O'Brien M.J."/>
            <person name="Copetti D."/>
            <person name="Mohd Noor M.I."/>
            <person name="Ong R.C."/>
            <person name="Putra M."/>
            <person name="Sireger I.Z."/>
            <person name="Indrioko S."/>
            <person name="Kosugi Y."/>
            <person name="Izuno A."/>
            <person name="Isagi Y."/>
            <person name="Lee S.L."/>
            <person name="Shimizu K.K."/>
        </authorList>
    </citation>
    <scope>NUCLEOTIDE SEQUENCE [LARGE SCALE GENOMIC DNA]</scope>
    <source>
        <strain evidence="1">214</strain>
    </source>
</reference>
<dbReference type="AlphaFoldDB" id="A0AAV5IVG8"/>
<protein>
    <submittedName>
        <fullName evidence="1">Uncharacterized protein</fullName>
    </submittedName>
</protein>
<accession>A0AAV5IVG8</accession>
<organism evidence="1 2">
    <name type="scientific">Rubroshorea leprosula</name>
    <dbReference type="NCBI Taxonomy" id="152421"/>
    <lineage>
        <taxon>Eukaryota</taxon>
        <taxon>Viridiplantae</taxon>
        <taxon>Streptophyta</taxon>
        <taxon>Embryophyta</taxon>
        <taxon>Tracheophyta</taxon>
        <taxon>Spermatophyta</taxon>
        <taxon>Magnoliopsida</taxon>
        <taxon>eudicotyledons</taxon>
        <taxon>Gunneridae</taxon>
        <taxon>Pentapetalae</taxon>
        <taxon>rosids</taxon>
        <taxon>malvids</taxon>
        <taxon>Malvales</taxon>
        <taxon>Dipterocarpaceae</taxon>
        <taxon>Rubroshorea</taxon>
    </lineage>
</organism>
<dbReference type="Proteomes" id="UP001054252">
    <property type="component" value="Unassembled WGS sequence"/>
</dbReference>
<name>A0AAV5IVG8_9ROSI</name>
<proteinExistence type="predicted"/>
<keyword evidence="2" id="KW-1185">Reference proteome</keyword>
<sequence>MYSRETSNKITVHLKIALGVVLMASMRELVLKVLADLQEGFIREWHNQRSAQLTLFEILKRAFWLPSTHGQGIYQLIQCVRGEEKQVCCSTGSISCNICLHFGA</sequence>